<evidence type="ECO:0000313" key="2">
    <source>
        <dbReference type="Proteomes" id="UP000262832"/>
    </source>
</evidence>
<dbReference type="Proteomes" id="UP000262832">
    <property type="component" value="Chromosome I"/>
</dbReference>
<organism evidence="1 2">
    <name type="scientific">Vibrio alfacsensis</name>
    <dbReference type="NCBI Taxonomy" id="1074311"/>
    <lineage>
        <taxon>Bacteria</taxon>
        <taxon>Pseudomonadati</taxon>
        <taxon>Pseudomonadota</taxon>
        <taxon>Gammaproteobacteria</taxon>
        <taxon>Vibrionales</taxon>
        <taxon>Vibrionaceae</taxon>
        <taxon>Vibrio</taxon>
    </lineage>
</organism>
<proteinExistence type="predicted"/>
<sequence>MMTSVGFTKEMIDAAQAESEKREHHIKHHFEVAHFSSDERNQIGFLGEFCFCQLMGEDWRQNIRDNYLTIDDCDFRLNNLVIDVKTETVPKRHAHKIIQRTINDDAIYGRRLYSEGQFNLLKKYDVVVFGLTIREENNAWYPIGFISARDIQTRYTPTRFRPDGGRYPSPGAPIRTSELRPIEALKQLTSAEFQ</sequence>
<dbReference type="RefSeq" id="WP_128811521.1">
    <property type="nucleotide sequence ID" value="NZ_CP032093.1"/>
</dbReference>
<accession>A0ABN5PIB7</accession>
<name>A0ABN5PIB7_9VIBR</name>
<evidence type="ECO:0000313" key="1">
    <source>
        <dbReference type="EMBL" id="AXY01779.1"/>
    </source>
</evidence>
<protein>
    <submittedName>
        <fullName evidence="1">Uncharacterized protein</fullName>
    </submittedName>
</protein>
<gene>
    <name evidence="1" type="ORF">D1115_12175</name>
</gene>
<dbReference type="EMBL" id="CP032093">
    <property type="protein sequence ID" value="AXY01779.1"/>
    <property type="molecule type" value="Genomic_DNA"/>
</dbReference>
<reference evidence="1 2" key="1">
    <citation type="submission" date="2018-08" db="EMBL/GenBank/DDBJ databases">
        <title>Genomic taxonomy of the Vibrionaceae family.</title>
        <authorList>
            <person name="Gomez-Gil B."/>
            <person name="Tanaka M."/>
            <person name="Sawabe T."/>
            <person name="Enciso-Ibarra K."/>
        </authorList>
    </citation>
    <scope>NUCLEOTIDE SEQUENCE [LARGE SCALE GENOMIC DNA]</scope>
    <source>
        <strain evidence="1 2">CAIM 1831</strain>
    </source>
</reference>
<keyword evidence="2" id="KW-1185">Reference proteome</keyword>